<dbReference type="EMBL" id="JAAGNN010000024">
    <property type="protein sequence ID" value="KAF4073300.1"/>
    <property type="molecule type" value="Genomic_DNA"/>
</dbReference>
<comment type="caution">
    <text evidence="1">The sequence shown here is derived from an EMBL/GenBank/DDBJ whole genome shotgun (WGS) entry which is preliminary data.</text>
</comment>
<proteinExistence type="predicted"/>
<evidence type="ECO:0000313" key="2">
    <source>
        <dbReference type="Proteomes" id="UP000593565"/>
    </source>
</evidence>
<sequence>FLGCRELPRRDLHIGLRLELCCLRCSPQKISGPAFTSGLRGVVQFPCSGKPQILRSLCWLHGAVQFLCSGKPQMFRPLCWLRGAVQFPCSGKPQMIRPLCLLRGIVQLPCSGKPQMFRPLCWLRCTAWFSGGGDGVKGAGGDVSRSSACSSLCSATMCLSRASSSLSCWLNSWNDADGGVAHGPARYCSFCCDLQGNELYKEVKKVSSQIQKWETSSKNQIYRTE</sequence>
<organism evidence="1 2">
    <name type="scientific">Ameiurus melas</name>
    <name type="common">Black bullhead</name>
    <name type="synonym">Silurus melas</name>
    <dbReference type="NCBI Taxonomy" id="219545"/>
    <lineage>
        <taxon>Eukaryota</taxon>
        <taxon>Metazoa</taxon>
        <taxon>Chordata</taxon>
        <taxon>Craniata</taxon>
        <taxon>Vertebrata</taxon>
        <taxon>Euteleostomi</taxon>
        <taxon>Actinopterygii</taxon>
        <taxon>Neopterygii</taxon>
        <taxon>Teleostei</taxon>
        <taxon>Ostariophysi</taxon>
        <taxon>Siluriformes</taxon>
        <taxon>Ictaluridae</taxon>
        <taxon>Ameiurus</taxon>
    </lineage>
</organism>
<protein>
    <submittedName>
        <fullName evidence="1">Uncharacterized protein</fullName>
    </submittedName>
</protein>
<gene>
    <name evidence="1" type="ORF">AMELA_G00257400</name>
</gene>
<dbReference type="AlphaFoldDB" id="A0A7J5ZS17"/>
<accession>A0A7J5ZS17</accession>
<reference evidence="1 2" key="1">
    <citation type="submission" date="2020-02" db="EMBL/GenBank/DDBJ databases">
        <title>A chromosome-scale genome assembly of the black bullhead catfish (Ameiurus melas).</title>
        <authorList>
            <person name="Wen M."/>
            <person name="Zham M."/>
            <person name="Cabau C."/>
            <person name="Klopp C."/>
            <person name="Donnadieu C."/>
            <person name="Roques C."/>
            <person name="Bouchez O."/>
            <person name="Lampietro C."/>
            <person name="Jouanno E."/>
            <person name="Herpin A."/>
            <person name="Louis A."/>
            <person name="Berthelot C."/>
            <person name="Parey E."/>
            <person name="Roest-Crollius H."/>
            <person name="Braasch I."/>
            <person name="Postlethwait J."/>
            <person name="Robinson-Rechavi M."/>
            <person name="Echchiki A."/>
            <person name="Begum T."/>
            <person name="Montfort J."/>
            <person name="Schartl M."/>
            <person name="Bobe J."/>
            <person name="Guiguen Y."/>
        </authorList>
    </citation>
    <scope>NUCLEOTIDE SEQUENCE [LARGE SCALE GENOMIC DNA]</scope>
    <source>
        <strain evidence="1">M_S1</strain>
        <tissue evidence="1">Blood</tissue>
    </source>
</reference>
<dbReference type="Proteomes" id="UP000593565">
    <property type="component" value="Unassembled WGS sequence"/>
</dbReference>
<keyword evidence="2" id="KW-1185">Reference proteome</keyword>
<feature type="non-terminal residue" evidence="1">
    <location>
        <position position="1"/>
    </location>
</feature>
<name>A0A7J5ZS17_AMEME</name>
<evidence type="ECO:0000313" key="1">
    <source>
        <dbReference type="EMBL" id="KAF4073300.1"/>
    </source>
</evidence>